<evidence type="ECO:0000313" key="2">
    <source>
        <dbReference type="EMBL" id="VDD93259.1"/>
    </source>
</evidence>
<evidence type="ECO:0000256" key="1">
    <source>
        <dbReference type="SAM" id="MobiDB-lite"/>
    </source>
</evidence>
<dbReference type="STRING" id="51028.A0A0N4VD56"/>
<accession>A0A0N4VD56</accession>
<reference evidence="4" key="1">
    <citation type="submission" date="2017-02" db="UniProtKB">
        <authorList>
            <consortium name="WormBaseParasite"/>
        </authorList>
    </citation>
    <scope>IDENTIFICATION</scope>
</reference>
<feature type="compositionally biased region" description="Polar residues" evidence="1">
    <location>
        <begin position="196"/>
        <end position="212"/>
    </location>
</feature>
<feature type="region of interest" description="Disordered" evidence="1">
    <location>
        <begin position="279"/>
        <end position="361"/>
    </location>
</feature>
<dbReference type="AlphaFoldDB" id="A0A0N4VD56"/>
<evidence type="ECO:0000313" key="4">
    <source>
        <dbReference type="WBParaSite" id="EVEC_0000852601-mRNA-1"/>
    </source>
</evidence>
<feature type="compositionally biased region" description="Acidic residues" evidence="1">
    <location>
        <begin position="292"/>
        <end position="321"/>
    </location>
</feature>
<dbReference type="OrthoDB" id="5803328at2759"/>
<dbReference type="EMBL" id="UXUI01009214">
    <property type="protein sequence ID" value="VDD93259.1"/>
    <property type="molecule type" value="Genomic_DNA"/>
</dbReference>
<gene>
    <name evidence="2" type="ORF">EVEC_LOCUS8010</name>
</gene>
<proteinExistence type="predicted"/>
<keyword evidence="3" id="KW-1185">Reference proteome</keyword>
<feature type="region of interest" description="Disordered" evidence="1">
    <location>
        <begin position="188"/>
        <end position="238"/>
    </location>
</feature>
<evidence type="ECO:0000313" key="3">
    <source>
        <dbReference type="Proteomes" id="UP000274131"/>
    </source>
</evidence>
<sequence length="406" mass="45634">MQFGPLLARFFGSSKGSRTNQVSRAIESTKRRQTPVVQQIRSTQQQRLGRSEYLDVDKLNKLIRTIDKTWILPRPGSKEPVGSNFQYKKTCASIYKVRHGACQQIGFGVMCFNYCHEQGQKLAFRCQDTSDASYCRNGGTFDTSLAKYRKDSYKAKAFIHQMISRCYATAICNLQTGLLNSTLVEEGHEPAPIGPSVSNKATNLKSSTSALKHSTPLKSKPRVLPQTKVSTEAGRATTKPSKTNIWDRFTVNQKAKPTAKYIPFWQKLLVTSTTTPTTTTTHEVVTDVPEEKVEDIEEEEEVEEGEEETETTTESFTDDLDEKSKTEAANETGFPSALAKKSNVGRPRLTKPTWKPLETTESPASLIVLDKKNMQKPKNEKGPGFWNRFQPGKWFQSIHYVTNTGR</sequence>
<protein>
    <submittedName>
        <fullName evidence="4">WSC domain-containing protein</fullName>
    </submittedName>
</protein>
<dbReference type="WBParaSite" id="EVEC_0000852601-mRNA-1">
    <property type="protein sequence ID" value="EVEC_0000852601-mRNA-1"/>
    <property type="gene ID" value="EVEC_0000852601"/>
</dbReference>
<organism evidence="4">
    <name type="scientific">Enterobius vermicularis</name>
    <name type="common">Human pinworm</name>
    <dbReference type="NCBI Taxonomy" id="51028"/>
    <lineage>
        <taxon>Eukaryota</taxon>
        <taxon>Metazoa</taxon>
        <taxon>Ecdysozoa</taxon>
        <taxon>Nematoda</taxon>
        <taxon>Chromadorea</taxon>
        <taxon>Rhabditida</taxon>
        <taxon>Spirurina</taxon>
        <taxon>Oxyuridomorpha</taxon>
        <taxon>Oxyuroidea</taxon>
        <taxon>Oxyuridae</taxon>
        <taxon>Enterobius</taxon>
    </lineage>
</organism>
<name>A0A0N4VD56_ENTVE</name>
<dbReference type="Proteomes" id="UP000274131">
    <property type="component" value="Unassembled WGS sequence"/>
</dbReference>
<reference evidence="2 3" key="2">
    <citation type="submission" date="2018-10" db="EMBL/GenBank/DDBJ databases">
        <authorList>
            <consortium name="Pathogen Informatics"/>
        </authorList>
    </citation>
    <scope>NUCLEOTIDE SEQUENCE [LARGE SCALE GENOMIC DNA]</scope>
</reference>